<keyword evidence="4" id="KW-0143">Chaperone</keyword>
<dbReference type="EMBL" id="CP011409">
    <property type="protein sequence ID" value="AKZ63022.1"/>
    <property type="molecule type" value="Genomic_DNA"/>
</dbReference>
<evidence type="ECO:0000256" key="4">
    <source>
        <dbReference type="ARBA" id="ARBA00023186"/>
    </source>
</evidence>
<dbReference type="InterPro" id="IPR008622">
    <property type="entry name" value="FliT"/>
</dbReference>
<evidence type="ECO:0000256" key="5">
    <source>
        <dbReference type="ARBA" id="ARBA00093797"/>
    </source>
</evidence>
<evidence type="ECO:0000313" key="7">
    <source>
        <dbReference type="Proteomes" id="UP000063429"/>
    </source>
</evidence>
<proteinExistence type="predicted"/>
<comment type="subcellular location">
    <subcellularLocation>
        <location evidence="1">Cytoplasm</location>
        <location evidence="1">Cytosol</location>
    </subcellularLocation>
</comment>
<keyword evidence="6" id="KW-0282">Flagellum</keyword>
<keyword evidence="2" id="KW-0963">Cytoplasm</keyword>
<keyword evidence="3" id="KW-1005">Bacterial flagellum biogenesis</keyword>
<keyword evidence="7" id="KW-1185">Reference proteome</keyword>
<dbReference type="Proteomes" id="UP000063429">
    <property type="component" value="Chromosome"/>
</dbReference>
<organism evidence="6 7">
    <name type="scientific">Herbaspirillum hiltneri N3</name>
    <dbReference type="NCBI Taxonomy" id="1262470"/>
    <lineage>
        <taxon>Bacteria</taxon>
        <taxon>Pseudomonadati</taxon>
        <taxon>Pseudomonadota</taxon>
        <taxon>Betaproteobacteria</taxon>
        <taxon>Burkholderiales</taxon>
        <taxon>Oxalobacteraceae</taxon>
        <taxon>Herbaspirillum</taxon>
    </lineage>
</organism>
<evidence type="ECO:0000256" key="1">
    <source>
        <dbReference type="ARBA" id="ARBA00004514"/>
    </source>
</evidence>
<keyword evidence="6" id="KW-0966">Cell projection</keyword>
<gene>
    <name evidence="6" type="ORF">F506_10380</name>
</gene>
<evidence type="ECO:0000313" key="6">
    <source>
        <dbReference type="EMBL" id="AKZ63022.1"/>
    </source>
</evidence>
<dbReference type="Gene3D" id="1.20.58.380">
    <property type="entry name" value="Flagellar protein flit"/>
    <property type="match status" value="1"/>
</dbReference>
<reference evidence="7" key="1">
    <citation type="journal article" date="2015" name="Genome Announc.">
        <title>Complete Genome Sequence of Herbaspirillum hiltneri N3 (DSM 17495), Isolated from Surface-Sterilized Wheat Roots.</title>
        <authorList>
            <person name="Guizelini D."/>
            <person name="Saizaki P.M."/>
            <person name="Coimbra N.A."/>
            <person name="Weiss V.A."/>
            <person name="Faoro H."/>
            <person name="Sfeir M.Z."/>
            <person name="Baura V.A."/>
            <person name="Monteiro R.A."/>
            <person name="Chubatsu L.S."/>
            <person name="Souza E.M."/>
            <person name="Cruz L.M."/>
            <person name="Pedrosa F.O."/>
            <person name="Raittz R.T."/>
            <person name="Marchaukoski J.N."/>
            <person name="Steffens M.B."/>
        </authorList>
    </citation>
    <scope>NUCLEOTIDE SEQUENCE [LARGE SCALE GENOMIC DNA]</scope>
    <source>
        <strain evidence="7">N3</strain>
    </source>
</reference>
<sequence length="111" mass="12660">MDGAEVISLYESIADLTDQMLAAARKEDWALLSKLEIDCAHVVDFLKRNELDVVLNDDRRDRKIAILKKILEDDRDIRKLTEPGLQKLSSLIQSTSTERKLANTYGMNQRG</sequence>
<accession>A0ABM5V0B1</accession>
<dbReference type="Pfam" id="PF05400">
    <property type="entry name" value="FliT"/>
    <property type="match status" value="1"/>
</dbReference>
<name>A0ABM5V0B1_9BURK</name>
<keyword evidence="6" id="KW-0969">Cilium</keyword>
<evidence type="ECO:0000256" key="2">
    <source>
        <dbReference type="ARBA" id="ARBA00022490"/>
    </source>
</evidence>
<dbReference type="RefSeq" id="WP_053197206.1">
    <property type="nucleotide sequence ID" value="NZ_CP011409.1"/>
</dbReference>
<evidence type="ECO:0000256" key="3">
    <source>
        <dbReference type="ARBA" id="ARBA00022795"/>
    </source>
</evidence>
<protein>
    <recommendedName>
        <fullName evidence="5">Flagellar protein FliT</fullName>
    </recommendedName>
</protein>